<dbReference type="Proteomes" id="UP001642360">
    <property type="component" value="Unassembled WGS sequence"/>
</dbReference>
<gene>
    <name evidence="14" type="ORF">ILEXP_LOCUS9795</name>
</gene>
<comment type="catalytic activity">
    <reaction evidence="10">
        <text>L-threonyl-[protein] + ATP = O-phospho-L-threonyl-[protein] + ADP + H(+)</text>
        <dbReference type="Rhea" id="RHEA:46608"/>
        <dbReference type="Rhea" id="RHEA-COMP:11060"/>
        <dbReference type="Rhea" id="RHEA-COMP:11605"/>
        <dbReference type="ChEBI" id="CHEBI:15378"/>
        <dbReference type="ChEBI" id="CHEBI:30013"/>
        <dbReference type="ChEBI" id="CHEBI:30616"/>
        <dbReference type="ChEBI" id="CHEBI:61977"/>
        <dbReference type="ChEBI" id="CHEBI:456216"/>
        <dbReference type="EC" id="2.7.11.1"/>
    </reaction>
</comment>
<evidence type="ECO:0000259" key="13">
    <source>
        <dbReference type="PROSITE" id="PS50011"/>
    </source>
</evidence>
<dbReference type="InterPro" id="IPR000719">
    <property type="entry name" value="Prot_kinase_dom"/>
</dbReference>
<comment type="subcellular location">
    <subcellularLocation>
        <location evidence="1">Cell membrane</location>
        <topology evidence="1">Single-pass membrane protein</topology>
    </subcellularLocation>
</comment>
<keyword evidence="7" id="KW-0067">ATP-binding</keyword>
<evidence type="ECO:0000256" key="7">
    <source>
        <dbReference type="ARBA" id="ARBA00022840"/>
    </source>
</evidence>
<dbReference type="InterPro" id="IPR001245">
    <property type="entry name" value="Ser-Thr/Tyr_kinase_cat_dom"/>
</dbReference>
<feature type="region of interest" description="Disordered" evidence="12">
    <location>
        <begin position="159"/>
        <end position="223"/>
    </location>
</feature>
<dbReference type="FunFam" id="3.30.200.20:FF:000604">
    <property type="entry name" value="Proline-rich receptor-like protein kinase PERK8"/>
    <property type="match status" value="1"/>
</dbReference>
<dbReference type="SUPFAM" id="SSF56112">
    <property type="entry name" value="Protein kinase-like (PK-like)"/>
    <property type="match status" value="1"/>
</dbReference>
<dbReference type="Gene3D" id="3.40.50.620">
    <property type="entry name" value="HUPs"/>
    <property type="match status" value="1"/>
</dbReference>
<evidence type="ECO:0000256" key="9">
    <source>
        <dbReference type="ARBA" id="ARBA00023136"/>
    </source>
</evidence>
<dbReference type="InterPro" id="IPR047117">
    <property type="entry name" value="PERK1-13-like"/>
</dbReference>
<dbReference type="Pfam" id="PF07714">
    <property type="entry name" value="PK_Tyr_Ser-Thr"/>
    <property type="match status" value="1"/>
</dbReference>
<dbReference type="PANTHER" id="PTHR47982">
    <property type="entry name" value="PROLINE-RICH RECEPTOR-LIKE PROTEIN KINASE PERK4"/>
    <property type="match status" value="1"/>
</dbReference>
<dbReference type="GO" id="GO:0005524">
    <property type="term" value="F:ATP binding"/>
    <property type="evidence" value="ECO:0007669"/>
    <property type="project" value="UniProtKB-KW"/>
</dbReference>
<evidence type="ECO:0000256" key="1">
    <source>
        <dbReference type="ARBA" id="ARBA00004162"/>
    </source>
</evidence>
<dbReference type="GO" id="GO:0004674">
    <property type="term" value="F:protein serine/threonine kinase activity"/>
    <property type="evidence" value="ECO:0007669"/>
    <property type="project" value="UniProtKB-KW"/>
</dbReference>
<keyword evidence="3" id="KW-0418">Kinase</keyword>
<evidence type="ECO:0000256" key="2">
    <source>
        <dbReference type="ARBA" id="ARBA00012513"/>
    </source>
</evidence>
<evidence type="ECO:0000313" key="15">
    <source>
        <dbReference type="Proteomes" id="UP001642360"/>
    </source>
</evidence>
<evidence type="ECO:0000256" key="5">
    <source>
        <dbReference type="ARBA" id="ARBA00022692"/>
    </source>
</evidence>
<evidence type="ECO:0000256" key="12">
    <source>
        <dbReference type="SAM" id="MobiDB-lite"/>
    </source>
</evidence>
<reference evidence="14 15" key="1">
    <citation type="submission" date="2024-02" db="EMBL/GenBank/DDBJ databases">
        <authorList>
            <person name="Vignale AGUSTIN F."/>
            <person name="Sosa J E."/>
            <person name="Modenutti C."/>
        </authorList>
    </citation>
    <scope>NUCLEOTIDE SEQUENCE [LARGE SCALE GENOMIC DNA]</scope>
</reference>
<dbReference type="PANTHER" id="PTHR47982:SF42">
    <property type="entry name" value="PROTEIN KINASE DOMAIN-CONTAINING PROTEIN"/>
    <property type="match status" value="1"/>
</dbReference>
<organism evidence="14 15">
    <name type="scientific">Ilex paraguariensis</name>
    <name type="common">yerba mate</name>
    <dbReference type="NCBI Taxonomy" id="185542"/>
    <lineage>
        <taxon>Eukaryota</taxon>
        <taxon>Viridiplantae</taxon>
        <taxon>Streptophyta</taxon>
        <taxon>Embryophyta</taxon>
        <taxon>Tracheophyta</taxon>
        <taxon>Spermatophyta</taxon>
        <taxon>Magnoliopsida</taxon>
        <taxon>eudicotyledons</taxon>
        <taxon>Gunneridae</taxon>
        <taxon>Pentapetalae</taxon>
        <taxon>asterids</taxon>
        <taxon>campanulids</taxon>
        <taxon>Aquifoliales</taxon>
        <taxon>Aquifoliaceae</taxon>
        <taxon>Ilex</taxon>
    </lineage>
</organism>
<dbReference type="EC" id="2.7.11.1" evidence="2"/>
<comment type="caution">
    <text evidence="14">The sequence shown here is derived from an EMBL/GenBank/DDBJ whole genome shotgun (WGS) entry which is preliminary data.</text>
</comment>
<keyword evidence="4" id="KW-0808">Transferase</keyword>
<keyword evidence="6" id="KW-0547">Nucleotide-binding</keyword>
<evidence type="ECO:0000256" key="8">
    <source>
        <dbReference type="ARBA" id="ARBA00022989"/>
    </source>
</evidence>
<feature type="compositionally biased region" description="Polar residues" evidence="12">
    <location>
        <begin position="166"/>
        <end position="183"/>
    </location>
</feature>
<comment type="catalytic activity">
    <reaction evidence="11">
        <text>L-seryl-[protein] + ATP = O-phospho-L-seryl-[protein] + ADP + H(+)</text>
        <dbReference type="Rhea" id="RHEA:17989"/>
        <dbReference type="Rhea" id="RHEA-COMP:9863"/>
        <dbReference type="Rhea" id="RHEA-COMP:11604"/>
        <dbReference type="ChEBI" id="CHEBI:15378"/>
        <dbReference type="ChEBI" id="CHEBI:29999"/>
        <dbReference type="ChEBI" id="CHEBI:30616"/>
        <dbReference type="ChEBI" id="CHEBI:83421"/>
        <dbReference type="ChEBI" id="CHEBI:456216"/>
        <dbReference type="EC" id="2.7.11.1"/>
    </reaction>
</comment>
<keyword evidence="9" id="KW-0472">Membrane</keyword>
<proteinExistence type="predicted"/>
<keyword evidence="3" id="KW-0723">Serine/threonine-protein kinase</keyword>
<keyword evidence="15" id="KW-1185">Reference proteome</keyword>
<keyword evidence="5" id="KW-0812">Transmembrane</keyword>
<dbReference type="InterPro" id="IPR014729">
    <property type="entry name" value="Rossmann-like_a/b/a_fold"/>
</dbReference>
<sequence>MSVGTQKVMVIQDASKDICLSAIRWVLQQFSLKLGDELILLGVLHQVNNPMGYKIKVDSGTILGSNPKIVEEEVAKKMEQYQKSEDLMELSKQCEMEKIKFHIEVHAGSPAKAVGLQAARSLPATWVILDRQMKKDKKFFLEKLSCGISRMKRANNIEQIRGPKTIKNTQVSPARSTTSTDQCISYGEMIPESRATQKTTSGKEQGGDGRGGPPRDSYWKSLSLSKSSSHEQMLSSTFSSSTLWNTEVSSSSATDAKNFPMYYQDEYYYTTNTEQETAGEDSPFYVPESLEGFQNEASFGGSPNEQQKQDVSNSYRMGGCQPEEFENSICSVCKNRRPKIGWKKDFTYAELKEATGRFSPNNFLSEGGYGSVYRGELKNGLKIAVKQHKDASFQGDKEFESEVHILSKARHQNLVMLLGSCSEGTHRLLVYEYVCNGSLEKHLSGKNL</sequence>
<dbReference type="AlphaFoldDB" id="A0ABC8RAZ4"/>
<dbReference type="InterPro" id="IPR011009">
    <property type="entry name" value="Kinase-like_dom_sf"/>
</dbReference>
<accession>A0ABC8RAZ4</accession>
<keyword evidence="8" id="KW-1133">Transmembrane helix</keyword>
<feature type="compositionally biased region" description="Polar residues" evidence="12">
    <location>
        <begin position="194"/>
        <end position="203"/>
    </location>
</feature>
<dbReference type="GO" id="GO:0005886">
    <property type="term" value="C:plasma membrane"/>
    <property type="evidence" value="ECO:0007669"/>
    <property type="project" value="UniProtKB-SubCell"/>
</dbReference>
<protein>
    <recommendedName>
        <fullName evidence="2">non-specific serine/threonine protein kinase</fullName>
        <ecNumber evidence="2">2.7.11.1</ecNumber>
    </recommendedName>
</protein>
<name>A0ABC8RAZ4_9AQUA</name>
<feature type="compositionally biased region" description="Low complexity" evidence="12">
    <location>
        <begin position="214"/>
        <end position="223"/>
    </location>
</feature>
<evidence type="ECO:0000256" key="11">
    <source>
        <dbReference type="ARBA" id="ARBA00048679"/>
    </source>
</evidence>
<evidence type="ECO:0000256" key="3">
    <source>
        <dbReference type="ARBA" id="ARBA00022527"/>
    </source>
</evidence>
<dbReference type="Gene3D" id="3.30.200.20">
    <property type="entry name" value="Phosphorylase Kinase, domain 1"/>
    <property type="match status" value="1"/>
</dbReference>
<dbReference type="PROSITE" id="PS50011">
    <property type="entry name" value="PROTEIN_KINASE_DOM"/>
    <property type="match status" value="1"/>
</dbReference>
<feature type="domain" description="Protein kinase" evidence="13">
    <location>
        <begin position="358"/>
        <end position="448"/>
    </location>
</feature>
<dbReference type="EMBL" id="CAUOFW020001201">
    <property type="protein sequence ID" value="CAK9142145.1"/>
    <property type="molecule type" value="Genomic_DNA"/>
</dbReference>
<evidence type="ECO:0000256" key="4">
    <source>
        <dbReference type="ARBA" id="ARBA00022679"/>
    </source>
</evidence>
<evidence type="ECO:0000256" key="6">
    <source>
        <dbReference type="ARBA" id="ARBA00022741"/>
    </source>
</evidence>
<evidence type="ECO:0000313" key="14">
    <source>
        <dbReference type="EMBL" id="CAK9142145.1"/>
    </source>
</evidence>
<evidence type="ECO:0000256" key="10">
    <source>
        <dbReference type="ARBA" id="ARBA00047899"/>
    </source>
</evidence>